<reference evidence="2" key="1">
    <citation type="journal article" date="2021" name="Nat. Commun.">
        <title>Genetic determinants of endophytism in the Arabidopsis root mycobiome.</title>
        <authorList>
            <person name="Mesny F."/>
            <person name="Miyauchi S."/>
            <person name="Thiergart T."/>
            <person name="Pickel B."/>
            <person name="Atanasova L."/>
            <person name="Karlsson M."/>
            <person name="Huettel B."/>
            <person name="Barry K.W."/>
            <person name="Haridas S."/>
            <person name="Chen C."/>
            <person name="Bauer D."/>
            <person name="Andreopoulos W."/>
            <person name="Pangilinan J."/>
            <person name="LaButti K."/>
            <person name="Riley R."/>
            <person name="Lipzen A."/>
            <person name="Clum A."/>
            <person name="Drula E."/>
            <person name="Henrissat B."/>
            <person name="Kohler A."/>
            <person name="Grigoriev I.V."/>
            <person name="Martin F.M."/>
            <person name="Hacquard S."/>
        </authorList>
    </citation>
    <scope>NUCLEOTIDE SEQUENCE</scope>
    <source>
        <strain evidence="2">MPI-SDFR-AT-0120</strain>
    </source>
</reference>
<protein>
    <submittedName>
        <fullName evidence="2">Uncharacterized protein</fullName>
    </submittedName>
</protein>
<feature type="compositionally biased region" description="Polar residues" evidence="1">
    <location>
        <begin position="351"/>
        <end position="360"/>
    </location>
</feature>
<gene>
    <name evidence="2" type="ORF">FB567DRAFT_612236</name>
</gene>
<accession>A0A8K0QWF6</accession>
<sequence length="370" mass="41610">MANEVQMVGPERSVLQEHQGHGVARGYGGLVRAGQDVATARCWEQTIQVRGRVAHYFIHAFFALWVRMRLLGSPSAVAQQYRGLLFAGSDGLKLFGTDLEYASRGRPHMTIPTEYLAQLTQPPNKHPQREEMPLCFLRAFTESTSRSITQEAYINHLLSHFQGVRHPQDSDTRTIESLACFEPWVASLRDLALTASYEPFQGVSAYAALFKTCLEGRANKLKSDLRAMRKDKSRPDPLQPIACLAAQKAHLPIFQFCVEEGAVFDRYLNRAAQMGAKGNTAFLAYLLEQNWCGIRDSDDAVREQVMHFGEGSGEAEWLRQNAGKGVKVKGQRVENGKKKGPKQPNNKSNRDPQQGYTPEQIQEWFGDINW</sequence>
<evidence type="ECO:0000256" key="1">
    <source>
        <dbReference type="SAM" id="MobiDB-lite"/>
    </source>
</evidence>
<feature type="region of interest" description="Disordered" evidence="1">
    <location>
        <begin position="324"/>
        <end position="361"/>
    </location>
</feature>
<evidence type="ECO:0000313" key="2">
    <source>
        <dbReference type="EMBL" id="KAH7071649.1"/>
    </source>
</evidence>
<name>A0A8K0QWF6_9PLEO</name>
<comment type="caution">
    <text evidence="2">The sequence shown here is derived from an EMBL/GenBank/DDBJ whole genome shotgun (WGS) entry which is preliminary data.</text>
</comment>
<dbReference type="EMBL" id="JAGMVJ010000024">
    <property type="protein sequence ID" value="KAH7071649.1"/>
    <property type="molecule type" value="Genomic_DNA"/>
</dbReference>
<dbReference type="AlphaFoldDB" id="A0A8K0QWF6"/>
<dbReference type="OrthoDB" id="3782662at2759"/>
<evidence type="ECO:0000313" key="3">
    <source>
        <dbReference type="Proteomes" id="UP000813461"/>
    </source>
</evidence>
<dbReference type="Proteomes" id="UP000813461">
    <property type="component" value="Unassembled WGS sequence"/>
</dbReference>
<proteinExistence type="predicted"/>
<keyword evidence="3" id="KW-1185">Reference proteome</keyword>
<organism evidence="2 3">
    <name type="scientific">Paraphoma chrysanthemicola</name>
    <dbReference type="NCBI Taxonomy" id="798071"/>
    <lineage>
        <taxon>Eukaryota</taxon>
        <taxon>Fungi</taxon>
        <taxon>Dikarya</taxon>
        <taxon>Ascomycota</taxon>
        <taxon>Pezizomycotina</taxon>
        <taxon>Dothideomycetes</taxon>
        <taxon>Pleosporomycetidae</taxon>
        <taxon>Pleosporales</taxon>
        <taxon>Pleosporineae</taxon>
        <taxon>Phaeosphaeriaceae</taxon>
        <taxon>Paraphoma</taxon>
    </lineage>
</organism>